<sequence>MSKRLPSEFAINMMLDKVAILQQGDLESINSLNYFNSDSPCHIYFICKRPRVSIDKSRIKVTEEYFELFFKIQREESFEEFSIKLENTYKTTDISIESKYPNTRFQLLVNGELILAASVAVFLQHFYQYLEKGDFLDLEVLYIGQSYGVEGARTAPDRLKSHSTLQNIYSESIQNNPDCEIWLILASFSQINLMMFDGRTEFTEEERDNDKERFQKVYDKLNWEGINEQQKINFTEAALIKYFEPPYNKIYKETFPNPAHATYSECYDLDVNAVCIELQTFEQANFCLFSQKIKSAPWYMENFPLHSPEERKSMFDWV</sequence>
<dbReference type="EMBL" id="BTPE01000005">
    <property type="protein sequence ID" value="GMQ33362.1"/>
    <property type="molecule type" value="Genomic_DNA"/>
</dbReference>
<dbReference type="Proteomes" id="UP001307705">
    <property type="component" value="Unassembled WGS sequence"/>
</dbReference>
<accession>A0ABQ6PZK2</accession>
<gene>
    <name evidence="1" type="ORF">Ataiwa_16340</name>
</gene>
<protein>
    <submittedName>
        <fullName evidence="1">Uncharacterized protein</fullName>
    </submittedName>
</protein>
<keyword evidence="2" id="KW-1185">Reference proteome</keyword>
<dbReference type="RefSeq" id="WP_338228140.1">
    <property type="nucleotide sequence ID" value="NZ_BTPE01000005.1"/>
</dbReference>
<proteinExistence type="predicted"/>
<reference evidence="1 2" key="1">
    <citation type="submission" date="2023-08" db="EMBL/GenBank/DDBJ databases">
        <title>Draft genome sequence of Algoriphagus taiwanensis.</title>
        <authorList>
            <person name="Takatani N."/>
            <person name="Hosokawa M."/>
            <person name="Sawabe T."/>
        </authorList>
    </citation>
    <scope>NUCLEOTIDE SEQUENCE [LARGE SCALE GENOMIC DNA]</scope>
    <source>
        <strain evidence="1 2">JCM 19755</strain>
    </source>
</reference>
<organism evidence="1 2">
    <name type="scientific">Algoriphagus taiwanensis</name>
    <dbReference type="NCBI Taxonomy" id="1445656"/>
    <lineage>
        <taxon>Bacteria</taxon>
        <taxon>Pseudomonadati</taxon>
        <taxon>Bacteroidota</taxon>
        <taxon>Cytophagia</taxon>
        <taxon>Cytophagales</taxon>
        <taxon>Cyclobacteriaceae</taxon>
        <taxon>Algoriphagus</taxon>
    </lineage>
</organism>
<evidence type="ECO:0000313" key="2">
    <source>
        <dbReference type="Proteomes" id="UP001307705"/>
    </source>
</evidence>
<evidence type="ECO:0000313" key="1">
    <source>
        <dbReference type="EMBL" id="GMQ33362.1"/>
    </source>
</evidence>
<name>A0ABQ6PZK2_9BACT</name>
<comment type="caution">
    <text evidence="1">The sequence shown here is derived from an EMBL/GenBank/DDBJ whole genome shotgun (WGS) entry which is preliminary data.</text>
</comment>